<dbReference type="InterPro" id="IPR008984">
    <property type="entry name" value="SMAD_FHA_dom_sf"/>
</dbReference>
<reference evidence="3 4" key="1">
    <citation type="submission" date="2019-02" db="EMBL/GenBank/DDBJ databases">
        <title>Deep-cultivation of Planctomycetes and their phenomic and genomic characterization uncovers novel biology.</title>
        <authorList>
            <person name="Wiegand S."/>
            <person name="Jogler M."/>
            <person name="Boedeker C."/>
            <person name="Pinto D."/>
            <person name="Vollmers J."/>
            <person name="Rivas-Marin E."/>
            <person name="Kohn T."/>
            <person name="Peeters S.H."/>
            <person name="Heuer A."/>
            <person name="Rast P."/>
            <person name="Oberbeckmann S."/>
            <person name="Bunk B."/>
            <person name="Jeske O."/>
            <person name="Meyerdierks A."/>
            <person name="Storesund J.E."/>
            <person name="Kallscheuer N."/>
            <person name="Luecker S."/>
            <person name="Lage O.M."/>
            <person name="Pohl T."/>
            <person name="Merkel B.J."/>
            <person name="Hornburger P."/>
            <person name="Mueller R.-W."/>
            <person name="Bruemmer F."/>
            <person name="Labrenz M."/>
            <person name="Spormann A.M."/>
            <person name="Op den Camp H."/>
            <person name="Overmann J."/>
            <person name="Amann R."/>
            <person name="Jetten M.S.M."/>
            <person name="Mascher T."/>
            <person name="Medema M.H."/>
            <person name="Devos D.P."/>
            <person name="Kaster A.-K."/>
            <person name="Ovreas L."/>
            <person name="Rohde M."/>
            <person name="Galperin M.Y."/>
            <person name="Jogler C."/>
        </authorList>
    </citation>
    <scope>NUCLEOTIDE SEQUENCE [LARGE SCALE GENOMIC DNA]</scope>
    <source>
        <strain evidence="3 4">Pan241w</strain>
    </source>
</reference>
<dbReference type="EMBL" id="CP036269">
    <property type="protein sequence ID" value="QDT44901.1"/>
    <property type="molecule type" value="Genomic_DNA"/>
</dbReference>
<dbReference type="PANTHER" id="PTHR23308">
    <property type="entry name" value="NUCLEAR INHIBITOR OF PROTEIN PHOSPHATASE-1"/>
    <property type="match status" value="1"/>
</dbReference>
<dbReference type="SUPFAM" id="SSF49879">
    <property type="entry name" value="SMAD/FHA domain"/>
    <property type="match status" value="1"/>
</dbReference>
<feature type="domain" description="FHA" evidence="2">
    <location>
        <begin position="21"/>
        <end position="71"/>
    </location>
</feature>
<dbReference type="OrthoDB" id="277679at2"/>
<gene>
    <name evidence="3" type="primary">garA_2</name>
    <name evidence="3" type="ORF">Pan241w_50170</name>
</gene>
<dbReference type="RefSeq" id="WP_145220711.1">
    <property type="nucleotide sequence ID" value="NZ_CP036269.1"/>
</dbReference>
<dbReference type="Pfam" id="PF00498">
    <property type="entry name" value="FHA"/>
    <property type="match status" value="1"/>
</dbReference>
<proteinExistence type="predicted"/>
<feature type="compositionally biased region" description="Polar residues" evidence="1">
    <location>
        <begin position="178"/>
        <end position="192"/>
    </location>
</feature>
<evidence type="ECO:0000313" key="3">
    <source>
        <dbReference type="EMBL" id="QDT44901.1"/>
    </source>
</evidence>
<dbReference type="KEGG" id="gaz:Pan241w_50170"/>
<dbReference type="InterPro" id="IPR000253">
    <property type="entry name" value="FHA_dom"/>
</dbReference>
<evidence type="ECO:0000313" key="4">
    <source>
        <dbReference type="Proteomes" id="UP000317171"/>
    </source>
</evidence>
<dbReference type="SMART" id="SM00240">
    <property type="entry name" value="FHA"/>
    <property type="match status" value="1"/>
</dbReference>
<feature type="region of interest" description="Disordered" evidence="1">
    <location>
        <begin position="98"/>
        <end position="192"/>
    </location>
</feature>
<dbReference type="Proteomes" id="UP000317171">
    <property type="component" value="Chromosome"/>
</dbReference>
<protein>
    <submittedName>
        <fullName evidence="3">Glycogen accumulation regulator GarA</fullName>
    </submittedName>
</protein>
<dbReference type="CDD" id="cd00060">
    <property type="entry name" value="FHA"/>
    <property type="match status" value="1"/>
</dbReference>
<accession>A0A517RLY8</accession>
<feature type="compositionally biased region" description="Acidic residues" evidence="1">
    <location>
        <begin position="156"/>
        <end position="172"/>
    </location>
</feature>
<sequence length="192" mass="20872">MAVCLVPVNQGRPIVLDKAIILVGRHPDCDIVITDSPKISRKHCCLAIVNDRPVVRDLGSMNGVFVNGKQIDQQAWLKLNDELKIGNVAYHLQNIGADSKKKNDSSDNAPGGDDAPTKAPSVQHFKKPTKDVDLSQQFPVAISDSGQNVSVNDMLPSDELEKADDEDDEENYSDSNNFEGSSSGSHIEFIST</sequence>
<feature type="compositionally biased region" description="Polar residues" evidence="1">
    <location>
        <begin position="134"/>
        <end position="151"/>
    </location>
</feature>
<evidence type="ECO:0000256" key="1">
    <source>
        <dbReference type="SAM" id="MobiDB-lite"/>
    </source>
</evidence>
<dbReference type="InterPro" id="IPR050923">
    <property type="entry name" value="Cell_Proc_Reg/RNA_Proc"/>
</dbReference>
<keyword evidence="4" id="KW-1185">Reference proteome</keyword>
<dbReference type="Gene3D" id="2.60.200.20">
    <property type="match status" value="1"/>
</dbReference>
<dbReference type="AlphaFoldDB" id="A0A517RLY8"/>
<evidence type="ECO:0000259" key="2">
    <source>
        <dbReference type="PROSITE" id="PS50006"/>
    </source>
</evidence>
<name>A0A517RLY8_9PLAN</name>
<organism evidence="3 4">
    <name type="scientific">Gimesia alba</name>
    <dbReference type="NCBI Taxonomy" id="2527973"/>
    <lineage>
        <taxon>Bacteria</taxon>
        <taxon>Pseudomonadati</taxon>
        <taxon>Planctomycetota</taxon>
        <taxon>Planctomycetia</taxon>
        <taxon>Planctomycetales</taxon>
        <taxon>Planctomycetaceae</taxon>
        <taxon>Gimesia</taxon>
    </lineage>
</organism>
<dbReference type="PROSITE" id="PS50006">
    <property type="entry name" value="FHA_DOMAIN"/>
    <property type="match status" value="1"/>
</dbReference>